<comment type="caution">
    <text evidence="8">The sequence shown here is derived from an EMBL/GenBank/DDBJ whole genome shotgun (WGS) entry which is preliminary data.</text>
</comment>
<proteinExistence type="inferred from homology"/>
<comment type="subcellular location">
    <subcellularLocation>
        <location evidence="1">Cell membrane</location>
        <topology evidence="1">Multi-pass membrane protein</topology>
    </subcellularLocation>
</comment>
<evidence type="ECO:0000256" key="2">
    <source>
        <dbReference type="ARBA" id="ARBA00008806"/>
    </source>
</evidence>
<evidence type="ECO:0000256" key="6">
    <source>
        <dbReference type="ARBA" id="ARBA00023136"/>
    </source>
</evidence>
<evidence type="ECO:0000256" key="4">
    <source>
        <dbReference type="ARBA" id="ARBA00022692"/>
    </source>
</evidence>
<comment type="similarity">
    <text evidence="2">Belongs to the VirD4/TraG family.</text>
</comment>
<evidence type="ECO:0000256" key="5">
    <source>
        <dbReference type="ARBA" id="ARBA00022989"/>
    </source>
</evidence>
<protein>
    <submittedName>
        <fullName evidence="8">Conjugal transfer protein TraG</fullName>
    </submittedName>
</protein>
<gene>
    <name evidence="8" type="primary">traG_2</name>
    <name evidence="8" type="ORF">GALL_201640</name>
</gene>
<evidence type="ECO:0000256" key="1">
    <source>
        <dbReference type="ARBA" id="ARBA00004651"/>
    </source>
</evidence>
<accession>A0A1J5S0Z9</accession>
<evidence type="ECO:0000313" key="8">
    <source>
        <dbReference type="EMBL" id="OIQ97839.1"/>
    </source>
</evidence>
<sequence length="655" mass="72181">MTSPTNGLYHIPKAQKDITRFVFVGLGLFAMIVLLSCWAATEYAAWALGFVAALGKPLTPFVYFPFDVLVWTWKFNSPDYGMAVMAIFERAHLIMGVGGFLSLVLPVALAFRRTRKAESERNDLHGSAHWALPAEVLDAGILPTDKNKGGVLFGAWEHKGKVQYLRHKGPEHMMVFAPTRSGKGVGIVIPTLLSWDESVLVLDIKGENWALTSGFRHKILGQRTLKFDPTSTDSARFNPLQEIRIDGNLVKDVQNIATMIVDPNGEGLKDHWAKTGFDLMTGVVLFVLLCEPPQGESKVDRCIATVLGILSDGGIFRKEAESKAQAQAQSEGGKEGDVVEGARAVIGYIRDIAHAMLEKGRLAERQEEHDARHAGWMAVAQAMQSWLNKPDNEAGSVLSTALSFLSLYRDPIVAENTRVSDFSLESLMGGKNPDGQAVAPKTSLYLVVPPSDKDRLKPLLRLVISQVVRRLTEGMDFEMGGMGKSRFPHKLLLLIDEFPSLGKLEIFQEALAFIAGYGLKALLIVQDLTQLNAAYGKDESIVSNCHIRVAYAPNKVETAKLLSEMAGQATVTHTQRQYSGNRLAVVLQNVNTNEQIVQRPLLTADECMRLPPEDELVFVAGFAPVYCQKIKYYQDPALAERIKFDPKKVPTGRGQ</sequence>
<dbReference type="AlphaFoldDB" id="A0A1J5S0Z9"/>
<keyword evidence="3" id="KW-1003">Cell membrane</keyword>
<reference evidence="8" key="1">
    <citation type="submission" date="2016-10" db="EMBL/GenBank/DDBJ databases">
        <title>Sequence of Gallionella enrichment culture.</title>
        <authorList>
            <person name="Poehlein A."/>
            <person name="Muehling M."/>
            <person name="Daniel R."/>
        </authorList>
    </citation>
    <scope>NUCLEOTIDE SEQUENCE</scope>
</reference>
<dbReference type="InterPro" id="IPR027417">
    <property type="entry name" value="P-loop_NTPase"/>
</dbReference>
<dbReference type="SUPFAM" id="SSF52540">
    <property type="entry name" value="P-loop containing nucleoside triphosphate hydrolases"/>
    <property type="match status" value="1"/>
</dbReference>
<name>A0A1J5S0Z9_9ZZZZ</name>
<dbReference type="CDD" id="cd01127">
    <property type="entry name" value="TrwB_TraG_TraD_VirD4"/>
    <property type="match status" value="2"/>
</dbReference>
<dbReference type="PANTHER" id="PTHR37937:SF1">
    <property type="entry name" value="CONJUGATIVE TRANSFER: DNA TRANSPORT"/>
    <property type="match status" value="1"/>
</dbReference>
<keyword evidence="5 7" id="KW-1133">Transmembrane helix</keyword>
<keyword evidence="4 7" id="KW-0812">Transmembrane</keyword>
<dbReference type="Gene3D" id="3.40.50.300">
    <property type="entry name" value="P-loop containing nucleotide triphosphate hydrolases"/>
    <property type="match status" value="1"/>
</dbReference>
<feature type="transmembrane region" description="Helical" evidence="7">
    <location>
        <begin position="21"/>
        <end position="41"/>
    </location>
</feature>
<dbReference type="InterPro" id="IPR051539">
    <property type="entry name" value="T4SS-coupling_protein"/>
</dbReference>
<evidence type="ECO:0000256" key="3">
    <source>
        <dbReference type="ARBA" id="ARBA00022475"/>
    </source>
</evidence>
<feature type="transmembrane region" description="Helical" evidence="7">
    <location>
        <begin position="47"/>
        <end position="70"/>
    </location>
</feature>
<dbReference type="Pfam" id="PF02534">
    <property type="entry name" value="T4SS-DNA_transf"/>
    <property type="match status" value="1"/>
</dbReference>
<dbReference type="PANTHER" id="PTHR37937">
    <property type="entry name" value="CONJUGATIVE TRANSFER: DNA TRANSPORT"/>
    <property type="match status" value="1"/>
</dbReference>
<keyword evidence="6 7" id="KW-0472">Membrane</keyword>
<dbReference type="EMBL" id="MLJW01000127">
    <property type="protein sequence ID" value="OIQ97839.1"/>
    <property type="molecule type" value="Genomic_DNA"/>
</dbReference>
<dbReference type="InterPro" id="IPR003688">
    <property type="entry name" value="TraG/VirD4"/>
</dbReference>
<dbReference type="GO" id="GO:0005886">
    <property type="term" value="C:plasma membrane"/>
    <property type="evidence" value="ECO:0007669"/>
    <property type="project" value="UniProtKB-SubCell"/>
</dbReference>
<feature type="transmembrane region" description="Helical" evidence="7">
    <location>
        <begin position="91"/>
        <end position="111"/>
    </location>
</feature>
<organism evidence="8">
    <name type="scientific">mine drainage metagenome</name>
    <dbReference type="NCBI Taxonomy" id="410659"/>
    <lineage>
        <taxon>unclassified sequences</taxon>
        <taxon>metagenomes</taxon>
        <taxon>ecological metagenomes</taxon>
    </lineage>
</organism>
<evidence type="ECO:0000256" key="7">
    <source>
        <dbReference type="SAM" id="Phobius"/>
    </source>
</evidence>